<name>Q9RS53_DEIRA</name>
<dbReference type="InParanoid" id="Q9RS53"/>
<dbReference type="Gene3D" id="3.40.50.150">
    <property type="entry name" value="Vaccinia Virus protein VP39"/>
    <property type="match status" value="1"/>
</dbReference>
<dbReference type="EMBL" id="AE000513">
    <property type="protein sequence ID" value="AAF11822.1"/>
    <property type="molecule type" value="Genomic_DNA"/>
</dbReference>
<dbReference type="GO" id="GO:0008168">
    <property type="term" value="F:methyltransferase activity"/>
    <property type="evidence" value="ECO:0000318"/>
    <property type="project" value="GO_Central"/>
</dbReference>
<dbReference type="STRING" id="243230.DR_2274"/>
<dbReference type="InterPro" id="IPR041698">
    <property type="entry name" value="Methyltransf_25"/>
</dbReference>
<dbReference type="SUPFAM" id="SSF53335">
    <property type="entry name" value="S-adenosyl-L-methionine-dependent methyltransferases"/>
    <property type="match status" value="1"/>
</dbReference>
<protein>
    <recommendedName>
        <fullName evidence="2">Methyltransferase domain-containing protein</fullName>
    </recommendedName>
</protein>
<dbReference type="OrthoDB" id="9804312at2"/>
<dbReference type="PATRIC" id="fig|243230.17.peg.2502"/>
<evidence type="ECO:0000256" key="1">
    <source>
        <dbReference type="ARBA" id="ARBA00022679"/>
    </source>
</evidence>
<organism evidence="3 4">
    <name type="scientific">Deinococcus radiodurans (strain ATCC 13939 / DSM 20539 / JCM 16871 / CCUG 27074 / LMG 4051 / NBRC 15346 / NCIMB 9279 / VKM B-1422 / R1)</name>
    <dbReference type="NCBI Taxonomy" id="243230"/>
    <lineage>
        <taxon>Bacteria</taxon>
        <taxon>Thermotogati</taxon>
        <taxon>Deinococcota</taxon>
        <taxon>Deinococci</taxon>
        <taxon>Deinococcales</taxon>
        <taxon>Deinococcaceae</taxon>
        <taxon>Deinococcus</taxon>
    </lineage>
</organism>
<feature type="domain" description="Methyltransferase" evidence="2">
    <location>
        <begin position="42"/>
        <end position="133"/>
    </location>
</feature>
<dbReference type="HOGENOM" id="CLU_069129_7_4_0"/>
<reference evidence="3 4" key="1">
    <citation type="journal article" date="1999" name="Science">
        <title>Genome sequence of the radioresistant bacterium Deinococcus radiodurans R1.</title>
        <authorList>
            <person name="White O."/>
            <person name="Eisen J.A."/>
            <person name="Heidelberg J.F."/>
            <person name="Hickey E.K."/>
            <person name="Peterson J.D."/>
            <person name="Dodson R.J."/>
            <person name="Haft D.H."/>
            <person name="Gwinn M.L."/>
            <person name="Nelson W.C."/>
            <person name="Richardson D.L."/>
            <person name="Moffat K.S."/>
            <person name="Qin H."/>
            <person name="Jiang L."/>
            <person name="Pamphile W."/>
            <person name="Crosby M."/>
            <person name="Shen M."/>
            <person name="Vamathevan J.J."/>
            <person name="Lam P."/>
            <person name="McDonald L."/>
            <person name="Utterback T."/>
            <person name="Zalewski C."/>
            <person name="Makarova K.S."/>
            <person name="Aravind L."/>
            <person name="Daly M.J."/>
            <person name="Minton K.W."/>
            <person name="Fleischmann R.D."/>
            <person name="Ketchum K.A."/>
            <person name="Nelson K.E."/>
            <person name="Salzberg S."/>
            <person name="Smith H.O."/>
            <person name="Venter J.C."/>
            <person name="Fraser C.M."/>
        </authorList>
    </citation>
    <scope>NUCLEOTIDE SEQUENCE [LARGE SCALE GENOMIC DNA]</scope>
    <source>
        <strain evidence="4">ATCC 13939 / DSM 20539 / JCM 16871 / LMG 4051 / NBRC 15346 / NCIMB 9279 / R1 / VKM B-1422</strain>
    </source>
</reference>
<dbReference type="Proteomes" id="UP000002524">
    <property type="component" value="Chromosome 1"/>
</dbReference>
<dbReference type="EnsemblBacteria" id="AAF11822">
    <property type="protein sequence ID" value="AAF11822"/>
    <property type="gene ID" value="DR_2274"/>
</dbReference>
<dbReference type="PaxDb" id="243230-DR_2274"/>
<gene>
    <name evidence="3" type="ordered locus">DR_2274</name>
</gene>
<dbReference type="eggNOG" id="COG2227">
    <property type="taxonomic scope" value="Bacteria"/>
</dbReference>
<dbReference type="PIR" id="F75292">
    <property type="entry name" value="F75292"/>
</dbReference>
<evidence type="ECO:0000313" key="4">
    <source>
        <dbReference type="Proteomes" id="UP000002524"/>
    </source>
</evidence>
<dbReference type="InterPro" id="IPR029063">
    <property type="entry name" value="SAM-dependent_MTases_sf"/>
</dbReference>
<keyword evidence="4" id="KW-1185">Reference proteome</keyword>
<dbReference type="RefSeq" id="WP_010888902.1">
    <property type="nucleotide sequence ID" value="NC_001263.1"/>
</dbReference>
<dbReference type="PANTHER" id="PTHR43861">
    <property type="entry name" value="TRANS-ACONITATE 2-METHYLTRANSFERASE-RELATED"/>
    <property type="match status" value="1"/>
</dbReference>
<dbReference type="CDD" id="cd02440">
    <property type="entry name" value="AdoMet_MTases"/>
    <property type="match status" value="1"/>
</dbReference>
<dbReference type="GeneID" id="69518526"/>
<accession>Q9RS53</accession>
<proteinExistence type="predicted"/>
<dbReference type="KEGG" id="dra:DR_2274"/>
<sequence>MTEQAQYRDPRLVILYDRLNRWGADDDFFLALANETPGCRLLDLGCGTGRLTTALARAGHQVTGLEPARASLEVAQRKPGAEAVCWLQGSAQDAPTAAFDLCLMTAHVAQVFVEDDAWQDVLQHIHRALVPGGRLSFDMRDPAARAWDTWDSAGKRERLTLLDGSEAETWCDVLDVAGPIVSGPVVHFAEHTRFLPGQDVLTSTSRLRFRREDELRASLQAAGFAVEQVYGGWHGEPVGTGCGELVVVARRPG</sequence>
<dbReference type="AlphaFoldDB" id="Q9RS53"/>
<evidence type="ECO:0000259" key="2">
    <source>
        <dbReference type="Pfam" id="PF13649"/>
    </source>
</evidence>
<dbReference type="Pfam" id="PF13649">
    <property type="entry name" value="Methyltransf_25"/>
    <property type="match status" value="1"/>
</dbReference>
<keyword evidence="1" id="KW-0808">Transferase</keyword>
<evidence type="ECO:0000313" key="3">
    <source>
        <dbReference type="EMBL" id="AAF11822.1"/>
    </source>
</evidence>